<dbReference type="InterPro" id="IPR057253">
    <property type="entry name" value="CoiA-like_N"/>
</dbReference>
<keyword evidence="3" id="KW-1185">Reference proteome</keyword>
<dbReference type="AlphaFoldDB" id="A0A285MVP2"/>
<name>A0A285MVP2_9FLAO</name>
<feature type="domain" description="Competence protein CoiA-like N-terminal" evidence="1">
    <location>
        <begin position="17"/>
        <end position="49"/>
    </location>
</feature>
<evidence type="ECO:0000313" key="3">
    <source>
        <dbReference type="Proteomes" id="UP000219048"/>
    </source>
</evidence>
<gene>
    <name evidence="2" type="ORF">SAMN06265377_1351</name>
</gene>
<dbReference type="Pfam" id="PF25164">
    <property type="entry name" value="CoiA_N"/>
    <property type="match status" value="1"/>
</dbReference>
<dbReference type="EMBL" id="OBEH01000002">
    <property type="protein sequence ID" value="SNY99541.1"/>
    <property type="molecule type" value="Genomic_DNA"/>
</dbReference>
<reference evidence="3" key="1">
    <citation type="submission" date="2017-09" db="EMBL/GenBank/DDBJ databases">
        <authorList>
            <person name="Varghese N."/>
            <person name="Submissions S."/>
        </authorList>
    </citation>
    <scope>NUCLEOTIDE SEQUENCE [LARGE SCALE GENOMIC DNA]</scope>
    <source>
        <strain evidence="3">DSM 25885</strain>
    </source>
</reference>
<accession>A0A285MVP2</accession>
<protein>
    <recommendedName>
        <fullName evidence="1">Competence protein CoiA-like N-terminal domain-containing protein</fullName>
    </recommendedName>
</protein>
<sequence>MKYALVHGKKKEAHKGAQGICPGCGATMISKCGEVKIHHWAHKGNRNCDHWWENETEWHRAWKGHFPEEWQEVVQFGENGEKHIADVKTKTGLVLEFQHSYLNPEERRSRNTFYPKLAWVVDGTRRLKDRSRFIKVIQEGSSLPIKDIRISCTDFPEESRILEEWVNCSVPVFFDFGEQERMWFLIPSSTLDRAYLVRIARDYFVTLCTNGSLEEVTGNITLLIHEYQNFLHKRNQMALNRRANQMLARKRTKYRRRRF</sequence>
<dbReference type="Proteomes" id="UP000219048">
    <property type="component" value="Unassembled WGS sequence"/>
</dbReference>
<evidence type="ECO:0000259" key="1">
    <source>
        <dbReference type="Pfam" id="PF25164"/>
    </source>
</evidence>
<organism evidence="2 3">
    <name type="scientific">Flagellimonas pacifica</name>
    <dbReference type="NCBI Taxonomy" id="1247520"/>
    <lineage>
        <taxon>Bacteria</taxon>
        <taxon>Pseudomonadati</taxon>
        <taxon>Bacteroidota</taxon>
        <taxon>Flavobacteriia</taxon>
        <taxon>Flavobacteriales</taxon>
        <taxon>Flavobacteriaceae</taxon>
        <taxon>Flagellimonas</taxon>
    </lineage>
</organism>
<proteinExistence type="predicted"/>
<evidence type="ECO:0000313" key="2">
    <source>
        <dbReference type="EMBL" id="SNY99541.1"/>
    </source>
</evidence>